<evidence type="ECO:0000313" key="3">
    <source>
        <dbReference type="Proteomes" id="UP000010932"/>
    </source>
</evidence>
<name>L7E5P3_MICAE</name>
<dbReference type="AlphaFoldDB" id="L7E5P3"/>
<feature type="compositionally biased region" description="Pro residues" evidence="1">
    <location>
        <begin position="25"/>
        <end position="38"/>
    </location>
</feature>
<accession>L7E5P3</accession>
<protein>
    <submittedName>
        <fullName evidence="2">Uncharacterized protein</fullName>
    </submittedName>
</protein>
<dbReference type="EMBL" id="ANKQ01000002">
    <property type="protein sequence ID" value="ELP54785.1"/>
    <property type="molecule type" value="Genomic_DNA"/>
</dbReference>
<dbReference type="Proteomes" id="UP000010932">
    <property type="component" value="Unassembled WGS sequence"/>
</dbReference>
<feature type="region of interest" description="Disordered" evidence="1">
    <location>
        <begin position="19"/>
        <end position="61"/>
    </location>
</feature>
<reference evidence="2 3" key="1">
    <citation type="journal article" date="2013" name="Genome Announc.">
        <title>Whole-Genome Sequence of Microcystis aeruginosa TAIHU98, a Nontoxic Bloom-Forming Strain Isolated from Taihu Lake, China.</title>
        <authorList>
            <person name="Yang C."/>
            <person name="Zhang W."/>
            <person name="Ren M."/>
            <person name="Song L."/>
            <person name="Li T."/>
            <person name="Zhao J."/>
        </authorList>
    </citation>
    <scope>NUCLEOTIDE SEQUENCE [LARGE SCALE GENOMIC DNA]</scope>
    <source>
        <strain evidence="2 3">TAIHU98</strain>
    </source>
</reference>
<evidence type="ECO:0000256" key="1">
    <source>
        <dbReference type="SAM" id="MobiDB-lite"/>
    </source>
</evidence>
<evidence type="ECO:0000313" key="2">
    <source>
        <dbReference type="EMBL" id="ELP54785.1"/>
    </source>
</evidence>
<gene>
    <name evidence="2" type="ORF">O53_3610</name>
</gene>
<proteinExistence type="predicted"/>
<organism evidence="2 3">
    <name type="scientific">Microcystis aeruginosa TAIHU98</name>
    <dbReference type="NCBI Taxonomy" id="1134457"/>
    <lineage>
        <taxon>Bacteria</taxon>
        <taxon>Bacillati</taxon>
        <taxon>Cyanobacteriota</taxon>
        <taxon>Cyanophyceae</taxon>
        <taxon>Oscillatoriophycideae</taxon>
        <taxon>Chroococcales</taxon>
        <taxon>Microcystaceae</taxon>
        <taxon>Microcystis</taxon>
    </lineage>
</organism>
<dbReference type="PATRIC" id="fig|1134457.3.peg.3970"/>
<sequence length="86" mass="9940">MISDQLSVISYQFTEKTPYTLHPTPHTPHPTPYTPHPTPYTLHPTPHTLHPTPRTPHPTPLRIRHRSIGLCNCQYRFTNFFVETGS</sequence>
<feature type="compositionally biased region" description="Low complexity" evidence="1">
    <location>
        <begin position="39"/>
        <end position="52"/>
    </location>
</feature>
<comment type="caution">
    <text evidence="2">The sequence shown here is derived from an EMBL/GenBank/DDBJ whole genome shotgun (WGS) entry which is preliminary data.</text>
</comment>